<dbReference type="RefSeq" id="WP_011753387.1">
    <property type="nucleotide sequence ID" value="NC_008698.1"/>
</dbReference>
<dbReference type="PANTHER" id="PTHR48090:SF7">
    <property type="entry name" value="RFBJ PROTEIN"/>
    <property type="match status" value="1"/>
</dbReference>
<dbReference type="InterPro" id="IPR050256">
    <property type="entry name" value="Glycosyltransferase_2"/>
</dbReference>
<dbReference type="AlphaFoldDB" id="A1S0Z2"/>
<name>A1S0Z2_THEPD</name>
<evidence type="ECO:0000259" key="2">
    <source>
        <dbReference type="Pfam" id="PF00535"/>
    </source>
</evidence>
<dbReference type="Proteomes" id="UP000000641">
    <property type="component" value="Chromosome"/>
</dbReference>
<feature type="transmembrane region" description="Helical" evidence="1">
    <location>
        <begin position="234"/>
        <end position="257"/>
    </location>
</feature>
<dbReference type="SUPFAM" id="SSF53448">
    <property type="entry name" value="Nucleotide-diphospho-sugar transferases"/>
    <property type="match status" value="1"/>
</dbReference>
<sequence>MKARATSTPANPWASEVTIVIPTLKEERGVGLVIDELKGEGWTNILVVDGGSTDRTREVAAEKGARVVLQEGRGKADAVRTALRYVETPYIVVMDGDYTYPARHVAELLRTARERGLDEVIGARTRGRENIPLLNRFGNWVITETFNVLFGTNLSDVCSGMYLVRTEVAREVQFESKGFSVEVEIAAHVASTTRRIGEIPIEYRPRVGEPKLRKRHGLRIVLDAFRLALRYNPVFLFFSAASIVLIPSLVLAAWVGYRWLVQGVKHQVWGIIAIVGTGVGLVALLNAIMSLYLKRLELRITERLTRLEAELKATTKQPSKKDADSRRLP</sequence>
<dbReference type="GO" id="GO:0016740">
    <property type="term" value="F:transferase activity"/>
    <property type="evidence" value="ECO:0007669"/>
    <property type="project" value="UniProtKB-KW"/>
</dbReference>
<keyword evidence="1" id="KW-1133">Transmembrane helix</keyword>
<dbReference type="EnsemblBacteria" id="ABL79122">
    <property type="protein sequence ID" value="ABL79122"/>
    <property type="gene ID" value="Tpen_1727"/>
</dbReference>
<evidence type="ECO:0000313" key="3">
    <source>
        <dbReference type="EMBL" id="ABL79122.1"/>
    </source>
</evidence>
<keyword evidence="4" id="KW-1185">Reference proteome</keyword>
<feature type="transmembrane region" description="Helical" evidence="1">
    <location>
        <begin position="269"/>
        <end position="293"/>
    </location>
</feature>
<dbReference type="HOGENOM" id="CLU_033536_7_3_2"/>
<dbReference type="OrthoDB" id="11098at2157"/>
<feature type="domain" description="Glycosyltransferase 2-like" evidence="2">
    <location>
        <begin position="18"/>
        <end position="171"/>
    </location>
</feature>
<protein>
    <submittedName>
        <fullName evidence="3">Glycosyl transferase, family 2</fullName>
    </submittedName>
</protein>
<dbReference type="InterPro" id="IPR001173">
    <property type="entry name" value="Glyco_trans_2-like"/>
</dbReference>
<dbReference type="Gene3D" id="3.90.550.10">
    <property type="entry name" value="Spore Coat Polysaccharide Biosynthesis Protein SpsA, Chain A"/>
    <property type="match status" value="1"/>
</dbReference>
<dbReference type="EMBL" id="CP000505">
    <property type="protein sequence ID" value="ABL79122.1"/>
    <property type="molecule type" value="Genomic_DNA"/>
</dbReference>
<dbReference type="CDD" id="cd04179">
    <property type="entry name" value="DPM_DPG-synthase_like"/>
    <property type="match status" value="1"/>
</dbReference>
<proteinExistence type="predicted"/>
<evidence type="ECO:0000313" key="4">
    <source>
        <dbReference type="Proteomes" id="UP000000641"/>
    </source>
</evidence>
<dbReference type="GeneID" id="4601752"/>
<dbReference type="STRING" id="368408.Tpen_1727"/>
<dbReference type="PANTHER" id="PTHR48090">
    <property type="entry name" value="UNDECAPRENYL-PHOSPHATE 4-DEOXY-4-FORMAMIDO-L-ARABINOSE TRANSFERASE-RELATED"/>
    <property type="match status" value="1"/>
</dbReference>
<dbReference type="eggNOG" id="arCOG00894">
    <property type="taxonomic scope" value="Archaea"/>
</dbReference>
<dbReference type="CAZy" id="GT2">
    <property type="family name" value="Glycosyltransferase Family 2"/>
</dbReference>
<accession>A1S0Z2</accession>
<reference evidence="4" key="1">
    <citation type="journal article" date="2008" name="J. Bacteriol.">
        <title>Genome sequence of Thermofilum pendens reveals an exceptional loss of biosynthetic pathways without genome reduction.</title>
        <authorList>
            <person name="Anderson I."/>
            <person name="Rodriguez J."/>
            <person name="Susanti D."/>
            <person name="Porat I."/>
            <person name="Reich C."/>
            <person name="Ulrich L.E."/>
            <person name="Elkins J.G."/>
            <person name="Mavromatis K."/>
            <person name="Lykidis A."/>
            <person name="Kim E."/>
            <person name="Thompson L.S."/>
            <person name="Nolan M."/>
            <person name="Land M."/>
            <person name="Copeland A."/>
            <person name="Lapidus A."/>
            <person name="Lucas S."/>
            <person name="Detter C."/>
            <person name="Zhulin I.B."/>
            <person name="Olsen G.J."/>
            <person name="Whitman W."/>
            <person name="Mukhopadhyay B."/>
            <person name="Bristow J."/>
            <person name="Kyrpides N."/>
        </authorList>
    </citation>
    <scope>NUCLEOTIDE SEQUENCE [LARGE SCALE GENOMIC DNA]</scope>
    <source>
        <strain evidence="4">DSM 2475 / Hrk 5</strain>
    </source>
</reference>
<dbReference type="Pfam" id="PF00535">
    <property type="entry name" value="Glycos_transf_2"/>
    <property type="match status" value="1"/>
</dbReference>
<organism evidence="3 4">
    <name type="scientific">Thermofilum pendens (strain DSM 2475 / Hrk 5)</name>
    <dbReference type="NCBI Taxonomy" id="368408"/>
    <lineage>
        <taxon>Archaea</taxon>
        <taxon>Thermoproteota</taxon>
        <taxon>Thermoprotei</taxon>
        <taxon>Thermofilales</taxon>
        <taxon>Thermofilaceae</taxon>
        <taxon>Thermofilum</taxon>
    </lineage>
</organism>
<keyword evidence="3" id="KW-0808">Transferase</keyword>
<evidence type="ECO:0000256" key="1">
    <source>
        <dbReference type="SAM" id="Phobius"/>
    </source>
</evidence>
<keyword evidence="1" id="KW-0472">Membrane</keyword>
<gene>
    <name evidence="3" type="ordered locus">Tpen_1727</name>
</gene>
<keyword evidence="1" id="KW-0812">Transmembrane</keyword>
<dbReference type="InterPro" id="IPR029044">
    <property type="entry name" value="Nucleotide-diphossugar_trans"/>
</dbReference>
<dbReference type="KEGG" id="tpe:Tpen_1727"/>